<gene>
    <name evidence="1" type="ORF">H4S07_005682</name>
</gene>
<keyword evidence="2" id="KW-1185">Reference proteome</keyword>
<accession>A0ACC1L012</accession>
<dbReference type="Proteomes" id="UP001140096">
    <property type="component" value="Unassembled WGS sequence"/>
</dbReference>
<protein>
    <submittedName>
        <fullName evidence="1">Uncharacterized protein</fullName>
    </submittedName>
</protein>
<evidence type="ECO:0000313" key="1">
    <source>
        <dbReference type="EMBL" id="KAJ2798478.1"/>
    </source>
</evidence>
<sequence>MKNEGIPATNNTSTVINMQTRGTSGKSGRRKGVAGTSKAGSVAVVQEEKPPAPKVSMFDPAFKRKGVYKERESQEKTDFINEYPDILKMQPQLLKRRERMGTRKSNKQTLAVDRMYLALLRLTAHRAATTINFNLAHDLDVLYRASDWDIYERHLLECSDGNLEAIMGENDNFVCYD</sequence>
<reference evidence="1" key="1">
    <citation type="submission" date="2022-07" db="EMBL/GenBank/DDBJ databases">
        <title>Phylogenomic reconstructions and comparative analyses of Kickxellomycotina fungi.</title>
        <authorList>
            <person name="Reynolds N.K."/>
            <person name="Stajich J.E."/>
            <person name="Barry K."/>
            <person name="Grigoriev I.V."/>
            <person name="Crous P."/>
            <person name="Smith M.E."/>
        </authorList>
    </citation>
    <scope>NUCLEOTIDE SEQUENCE</scope>
    <source>
        <strain evidence="1">CBS 102833</strain>
    </source>
</reference>
<name>A0ACC1L012_9FUNG</name>
<organism evidence="1 2">
    <name type="scientific">Coemansia furcata</name>
    <dbReference type="NCBI Taxonomy" id="417177"/>
    <lineage>
        <taxon>Eukaryota</taxon>
        <taxon>Fungi</taxon>
        <taxon>Fungi incertae sedis</taxon>
        <taxon>Zoopagomycota</taxon>
        <taxon>Kickxellomycotina</taxon>
        <taxon>Kickxellomycetes</taxon>
        <taxon>Kickxellales</taxon>
        <taxon>Kickxellaceae</taxon>
        <taxon>Coemansia</taxon>
    </lineage>
</organism>
<dbReference type="EMBL" id="JANBUP010002928">
    <property type="protein sequence ID" value="KAJ2798478.1"/>
    <property type="molecule type" value="Genomic_DNA"/>
</dbReference>
<comment type="caution">
    <text evidence="1">The sequence shown here is derived from an EMBL/GenBank/DDBJ whole genome shotgun (WGS) entry which is preliminary data.</text>
</comment>
<proteinExistence type="predicted"/>
<evidence type="ECO:0000313" key="2">
    <source>
        <dbReference type="Proteomes" id="UP001140096"/>
    </source>
</evidence>